<proteinExistence type="predicted"/>
<dbReference type="CDD" id="cd02224">
    <property type="entry name" value="cupin_SPO2919-like"/>
    <property type="match status" value="1"/>
</dbReference>
<dbReference type="InterPro" id="IPR014710">
    <property type="entry name" value="RmlC-like_jellyroll"/>
</dbReference>
<dbReference type="Gene3D" id="2.60.120.10">
    <property type="entry name" value="Jelly Rolls"/>
    <property type="match status" value="1"/>
</dbReference>
<dbReference type="Proteomes" id="UP000245506">
    <property type="component" value="Unassembled WGS sequence"/>
</dbReference>
<dbReference type="EMBL" id="QGKL01000030">
    <property type="protein sequence ID" value="PWQ96031.1"/>
    <property type="molecule type" value="Genomic_DNA"/>
</dbReference>
<dbReference type="Pfam" id="PF07883">
    <property type="entry name" value="Cupin_2"/>
    <property type="match status" value="1"/>
</dbReference>
<name>A0A317CD50_9GAMM</name>
<dbReference type="SUPFAM" id="SSF51182">
    <property type="entry name" value="RmlC-like cupins"/>
    <property type="match status" value="1"/>
</dbReference>
<gene>
    <name evidence="3" type="ORF">DKT75_10655</name>
</gene>
<dbReference type="AlphaFoldDB" id="A0A317CD50"/>
<dbReference type="GO" id="GO:0046872">
    <property type="term" value="F:metal ion binding"/>
    <property type="evidence" value="ECO:0007669"/>
    <property type="project" value="UniProtKB-KW"/>
</dbReference>
<evidence type="ECO:0000313" key="4">
    <source>
        <dbReference type="Proteomes" id="UP000245506"/>
    </source>
</evidence>
<sequence>MTEEKHVLKKAEIEQIKGQSKTHFLNSNAQCINKSLGDMVGLSGFGFHIMEVQPGYDSTEHHFHYNEDECVYILSGEGTARVGDEFYSVSEGDFLGCRKGGKAHSLKNTGKDVLKCIVVGQRLETDVVDYPLQEKRMFRTKGLSWKVVDFSNMDDRLIVKTPELEK</sequence>
<organism evidence="3 4">
    <name type="scientific">Leucothrix arctica</name>
    <dbReference type="NCBI Taxonomy" id="1481894"/>
    <lineage>
        <taxon>Bacteria</taxon>
        <taxon>Pseudomonadati</taxon>
        <taxon>Pseudomonadota</taxon>
        <taxon>Gammaproteobacteria</taxon>
        <taxon>Thiotrichales</taxon>
        <taxon>Thiotrichaceae</taxon>
        <taxon>Leucothrix</taxon>
    </lineage>
</organism>
<keyword evidence="1" id="KW-0479">Metal-binding</keyword>
<dbReference type="PANTHER" id="PTHR35848">
    <property type="entry name" value="OXALATE-BINDING PROTEIN"/>
    <property type="match status" value="1"/>
</dbReference>
<accession>A0A317CD50</accession>
<reference evidence="3 4" key="1">
    <citation type="submission" date="2018-05" db="EMBL/GenBank/DDBJ databases">
        <title>Leucothrix arctica sp. nov., isolated from Arctic seawater.</title>
        <authorList>
            <person name="Choi A."/>
            <person name="Baek K."/>
        </authorList>
    </citation>
    <scope>NUCLEOTIDE SEQUENCE [LARGE SCALE GENOMIC DNA]</scope>
    <source>
        <strain evidence="3 4">IMCC9719</strain>
    </source>
</reference>
<dbReference type="PANTHER" id="PTHR35848:SF9">
    <property type="entry name" value="SLL1358 PROTEIN"/>
    <property type="match status" value="1"/>
</dbReference>
<evidence type="ECO:0000313" key="3">
    <source>
        <dbReference type="EMBL" id="PWQ96031.1"/>
    </source>
</evidence>
<feature type="domain" description="Cupin type-2" evidence="2">
    <location>
        <begin position="49"/>
        <end position="119"/>
    </location>
</feature>
<evidence type="ECO:0000256" key="1">
    <source>
        <dbReference type="ARBA" id="ARBA00022723"/>
    </source>
</evidence>
<protein>
    <submittedName>
        <fullName evidence="3">Cupin</fullName>
    </submittedName>
</protein>
<keyword evidence="4" id="KW-1185">Reference proteome</keyword>
<evidence type="ECO:0000259" key="2">
    <source>
        <dbReference type="Pfam" id="PF07883"/>
    </source>
</evidence>
<dbReference type="OrthoDB" id="116921at2"/>
<dbReference type="InterPro" id="IPR051610">
    <property type="entry name" value="GPI/OXD"/>
</dbReference>
<dbReference type="InterPro" id="IPR011051">
    <property type="entry name" value="RmlC_Cupin_sf"/>
</dbReference>
<comment type="caution">
    <text evidence="3">The sequence shown here is derived from an EMBL/GenBank/DDBJ whole genome shotgun (WGS) entry which is preliminary data.</text>
</comment>
<dbReference type="InterPro" id="IPR013096">
    <property type="entry name" value="Cupin_2"/>
</dbReference>
<dbReference type="RefSeq" id="WP_109823417.1">
    <property type="nucleotide sequence ID" value="NZ_QGKL01000030.1"/>
</dbReference>